<sequence length="201" mass="21665">MNLRKYFIMGSQNCTGDLAAILEKGAKAGITAFQFREKGTGSLTGQEKLNLGFQLRDICTRHHVLFFVNDDMDMVEPLEADGIHVGQDDRHLEELREKFPDKIIGLSVSNQHEVDNSPIHLADYLGAGPIFATSTKDDAKQAVGTEWIKTLKRQYPGTPIVGIGGINDQNAASVIDAGADGVSVVSAITKADDINAVVASL</sequence>
<comment type="similarity">
    <text evidence="9 10">Belongs to the thiamine-phosphate synthase family.</text>
</comment>
<feature type="binding site" evidence="9">
    <location>
        <position position="89"/>
    </location>
    <ligand>
        <name>Mg(2+)</name>
        <dbReference type="ChEBI" id="CHEBI:18420"/>
    </ligand>
</feature>
<comment type="catalytic activity">
    <reaction evidence="7 9 10">
        <text>2-(2-carboxy-4-methylthiazol-5-yl)ethyl phosphate + 4-amino-2-methyl-5-(diphosphooxymethyl)pyrimidine + 2 H(+) = thiamine phosphate + CO2 + diphosphate</text>
        <dbReference type="Rhea" id="RHEA:47848"/>
        <dbReference type="ChEBI" id="CHEBI:15378"/>
        <dbReference type="ChEBI" id="CHEBI:16526"/>
        <dbReference type="ChEBI" id="CHEBI:33019"/>
        <dbReference type="ChEBI" id="CHEBI:37575"/>
        <dbReference type="ChEBI" id="CHEBI:57841"/>
        <dbReference type="ChEBI" id="CHEBI:62890"/>
        <dbReference type="EC" id="2.5.1.3"/>
    </reaction>
</comment>
<dbReference type="EC" id="2.5.1.3" evidence="9"/>
<evidence type="ECO:0000259" key="12">
    <source>
        <dbReference type="Pfam" id="PF02581"/>
    </source>
</evidence>
<dbReference type="InterPro" id="IPR034291">
    <property type="entry name" value="TMP_synthase"/>
</dbReference>
<dbReference type="PANTHER" id="PTHR20857:SF15">
    <property type="entry name" value="THIAMINE-PHOSPHATE SYNTHASE"/>
    <property type="match status" value="1"/>
</dbReference>
<keyword evidence="2 9" id="KW-0808">Transferase</keyword>
<dbReference type="NCBIfam" id="TIGR00693">
    <property type="entry name" value="thiE"/>
    <property type="match status" value="1"/>
</dbReference>
<dbReference type="Pfam" id="PF02581">
    <property type="entry name" value="TMP-TENI"/>
    <property type="match status" value="1"/>
</dbReference>
<feature type="binding site" evidence="9">
    <location>
        <begin position="34"/>
        <end position="38"/>
    </location>
    <ligand>
        <name>4-amino-2-methyl-5-(diphosphooxymethyl)pyrimidine</name>
        <dbReference type="ChEBI" id="CHEBI:57841"/>
    </ligand>
</feature>
<gene>
    <name evidence="9 13" type="primary">thiE</name>
    <name evidence="13" type="ORF">GCM10008983_04180</name>
</gene>
<protein>
    <recommendedName>
        <fullName evidence="9">Thiamine-phosphate synthase</fullName>
        <shortName evidence="9">TP synthase</shortName>
        <shortName evidence="9">TPS</shortName>
        <ecNumber evidence="9">2.5.1.3</ecNumber>
    </recommendedName>
    <alternativeName>
        <fullName evidence="9">Thiamine-phosphate pyrophosphorylase</fullName>
        <shortName evidence="9">TMP pyrophosphorylase</shortName>
        <shortName evidence="9">TMP-PPase</shortName>
    </alternativeName>
</protein>
<keyword evidence="5 9" id="KW-0784">Thiamine biosynthesis</keyword>
<evidence type="ECO:0000313" key="13">
    <source>
        <dbReference type="EMBL" id="GAA0430896.1"/>
    </source>
</evidence>
<dbReference type="InterPro" id="IPR036206">
    <property type="entry name" value="ThiamineP_synth_sf"/>
</dbReference>
<comment type="caution">
    <text evidence="13">The sequence shown here is derived from an EMBL/GenBank/DDBJ whole genome shotgun (WGS) entry which is preliminary data.</text>
</comment>
<organism evidence="13 14">
    <name type="scientific">Lentibacillus halophilus</name>
    <dbReference type="NCBI Taxonomy" id="295065"/>
    <lineage>
        <taxon>Bacteria</taxon>
        <taxon>Bacillati</taxon>
        <taxon>Bacillota</taxon>
        <taxon>Bacilli</taxon>
        <taxon>Bacillales</taxon>
        <taxon>Bacillaceae</taxon>
        <taxon>Lentibacillus</taxon>
    </lineage>
</organism>
<dbReference type="Gene3D" id="3.20.20.70">
    <property type="entry name" value="Aldolase class I"/>
    <property type="match status" value="1"/>
</dbReference>
<feature type="binding site" evidence="9">
    <location>
        <position position="107"/>
    </location>
    <ligand>
        <name>4-amino-2-methyl-5-(diphosphooxymethyl)pyrimidine</name>
        <dbReference type="ChEBI" id="CHEBI:57841"/>
    </ligand>
</feature>
<dbReference type="Proteomes" id="UP001501459">
    <property type="component" value="Unassembled WGS sequence"/>
</dbReference>
<feature type="binding site" evidence="9">
    <location>
        <position position="136"/>
    </location>
    <ligand>
        <name>4-amino-2-methyl-5-(diphosphooxymethyl)pyrimidine</name>
        <dbReference type="ChEBI" id="CHEBI:57841"/>
    </ligand>
</feature>
<feature type="binding site" evidence="9">
    <location>
        <begin position="185"/>
        <end position="186"/>
    </location>
    <ligand>
        <name>2-[(2R,5Z)-2-carboxy-4-methylthiazol-5(2H)-ylidene]ethyl phosphate</name>
        <dbReference type="ChEBI" id="CHEBI:62899"/>
    </ligand>
</feature>
<name>A0ABN0Z322_9BACI</name>
<evidence type="ECO:0000313" key="14">
    <source>
        <dbReference type="Proteomes" id="UP001501459"/>
    </source>
</evidence>
<feature type="binding site" evidence="9">
    <location>
        <position position="70"/>
    </location>
    <ligand>
        <name>Mg(2+)</name>
        <dbReference type="ChEBI" id="CHEBI:18420"/>
    </ligand>
</feature>
<feature type="binding site" evidence="9">
    <location>
        <begin position="133"/>
        <end position="135"/>
    </location>
    <ligand>
        <name>2-[(2R,5Z)-2-carboxy-4-methylthiazol-5(2H)-ylidene]ethyl phosphate</name>
        <dbReference type="ChEBI" id="CHEBI:62899"/>
    </ligand>
</feature>
<reference evidence="13 14" key="1">
    <citation type="journal article" date="2019" name="Int. J. Syst. Evol. Microbiol.">
        <title>The Global Catalogue of Microorganisms (GCM) 10K type strain sequencing project: providing services to taxonomists for standard genome sequencing and annotation.</title>
        <authorList>
            <consortium name="The Broad Institute Genomics Platform"/>
            <consortium name="The Broad Institute Genome Sequencing Center for Infectious Disease"/>
            <person name="Wu L."/>
            <person name="Ma J."/>
        </authorList>
    </citation>
    <scope>NUCLEOTIDE SEQUENCE [LARGE SCALE GENOMIC DNA]</scope>
    <source>
        <strain evidence="13 14">JCM 12149</strain>
    </source>
</reference>
<comment type="catalytic activity">
    <reaction evidence="6 9 10">
        <text>4-methyl-5-(2-phosphooxyethyl)-thiazole + 4-amino-2-methyl-5-(diphosphooxymethyl)pyrimidine + H(+) = thiamine phosphate + diphosphate</text>
        <dbReference type="Rhea" id="RHEA:22328"/>
        <dbReference type="ChEBI" id="CHEBI:15378"/>
        <dbReference type="ChEBI" id="CHEBI:33019"/>
        <dbReference type="ChEBI" id="CHEBI:37575"/>
        <dbReference type="ChEBI" id="CHEBI:57841"/>
        <dbReference type="ChEBI" id="CHEBI:58296"/>
        <dbReference type="EC" id="2.5.1.3"/>
    </reaction>
</comment>
<dbReference type="CDD" id="cd00564">
    <property type="entry name" value="TMP_TenI"/>
    <property type="match status" value="1"/>
</dbReference>
<accession>A0ABN0Z322</accession>
<comment type="cofactor">
    <cofactor evidence="9">
        <name>Mg(2+)</name>
        <dbReference type="ChEBI" id="CHEBI:18420"/>
    </cofactor>
    <text evidence="9">Binds 1 Mg(2+) ion per subunit.</text>
</comment>
<proteinExistence type="inferred from homology"/>
<feature type="binding site" evidence="9">
    <location>
        <position position="69"/>
    </location>
    <ligand>
        <name>4-amino-2-methyl-5-(diphosphooxymethyl)pyrimidine</name>
        <dbReference type="ChEBI" id="CHEBI:57841"/>
    </ligand>
</feature>
<evidence type="ECO:0000256" key="4">
    <source>
        <dbReference type="ARBA" id="ARBA00022842"/>
    </source>
</evidence>
<evidence type="ECO:0000256" key="2">
    <source>
        <dbReference type="ARBA" id="ARBA00022679"/>
    </source>
</evidence>
<comment type="catalytic activity">
    <reaction evidence="8 9 10">
        <text>2-[(2R,5Z)-2-carboxy-4-methylthiazol-5(2H)-ylidene]ethyl phosphate + 4-amino-2-methyl-5-(diphosphooxymethyl)pyrimidine + 2 H(+) = thiamine phosphate + CO2 + diphosphate</text>
        <dbReference type="Rhea" id="RHEA:47844"/>
        <dbReference type="ChEBI" id="CHEBI:15378"/>
        <dbReference type="ChEBI" id="CHEBI:16526"/>
        <dbReference type="ChEBI" id="CHEBI:33019"/>
        <dbReference type="ChEBI" id="CHEBI:37575"/>
        <dbReference type="ChEBI" id="CHEBI:57841"/>
        <dbReference type="ChEBI" id="CHEBI:62899"/>
        <dbReference type="EC" id="2.5.1.3"/>
    </reaction>
</comment>
<dbReference type="InterPro" id="IPR022998">
    <property type="entry name" value="ThiamineP_synth_TenI"/>
</dbReference>
<evidence type="ECO:0000256" key="6">
    <source>
        <dbReference type="ARBA" id="ARBA00047334"/>
    </source>
</evidence>
<keyword evidence="4 9" id="KW-0460">Magnesium</keyword>
<comment type="pathway">
    <text evidence="1 9 11">Cofactor biosynthesis; thiamine diphosphate biosynthesis; thiamine phosphate from 4-amino-2-methyl-5-diphosphomethylpyrimidine and 4-methyl-5-(2-phosphoethyl)-thiazole: step 1/1.</text>
</comment>
<evidence type="ECO:0000256" key="3">
    <source>
        <dbReference type="ARBA" id="ARBA00022723"/>
    </source>
</evidence>
<dbReference type="HAMAP" id="MF_00097">
    <property type="entry name" value="TMP_synthase"/>
    <property type="match status" value="1"/>
</dbReference>
<evidence type="ECO:0000256" key="7">
    <source>
        <dbReference type="ARBA" id="ARBA00047851"/>
    </source>
</evidence>
<evidence type="ECO:0000256" key="5">
    <source>
        <dbReference type="ARBA" id="ARBA00022977"/>
    </source>
</evidence>
<dbReference type="SUPFAM" id="SSF51391">
    <property type="entry name" value="Thiamin phosphate synthase"/>
    <property type="match status" value="1"/>
</dbReference>
<comment type="function">
    <text evidence="9">Condenses 4-methyl-5-(beta-hydroxyethyl)thiazole monophosphate (THZ-P) and 2-methyl-4-amino-5-hydroxymethyl pyrimidine pyrophosphate (HMP-PP) to form thiamine monophosphate (TMP).</text>
</comment>
<keyword evidence="14" id="KW-1185">Reference proteome</keyword>
<evidence type="ECO:0000256" key="8">
    <source>
        <dbReference type="ARBA" id="ARBA00047883"/>
    </source>
</evidence>
<feature type="domain" description="Thiamine phosphate synthase/TenI" evidence="12">
    <location>
        <begin position="6"/>
        <end position="188"/>
    </location>
</feature>
<dbReference type="RefSeq" id="WP_343750854.1">
    <property type="nucleotide sequence ID" value="NZ_BAAADM010000008.1"/>
</dbReference>
<evidence type="ECO:0000256" key="10">
    <source>
        <dbReference type="RuleBase" id="RU003826"/>
    </source>
</evidence>
<evidence type="ECO:0000256" key="1">
    <source>
        <dbReference type="ARBA" id="ARBA00005165"/>
    </source>
</evidence>
<dbReference type="InterPro" id="IPR013785">
    <property type="entry name" value="Aldolase_TIM"/>
</dbReference>
<dbReference type="PANTHER" id="PTHR20857">
    <property type="entry name" value="THIAMINE-PHOSPHATE PYROPHOSPHORYLASE"/>
    <property type="match status" value="1"/>
</dbReference>
<evidence type="ECO:0000256" key="9">
    <source>
        <dbReference type="HAMAP-Rule" id="MF_00097"/>
    </source>
</evidence>
<keyword evidence="3 9" id="KW-0479">Metal-binding</keyword>
<dbReference type="EMBL" id="BAAADM010000008">
    <property type="protein sequence ID" value="GAA0430896.1"/>
    <property type="molecule type" value="Genomic_DNA"/>
</dbReference>
<feature type="binding site" evidence="9">
    <location>
        <position position="165"/>
    </location>
    <ligand>
        <name>2-[(2R,5Z)-2-carboxy-4-methylthiazol-5(2H)-ylidene]ethyl phosphate</name>
        <dbReference type="ChEBI" id="CHEBI:62899"/>
    </ligand>
</feature>
<evidence type="ECO:0000256" key="11">
    <source>
        <dbReference type="RuleBase" id="RU004253"/>
    </source>
</evidence>